<protein>
    <submittedName>
        <fullName evidence="4">Uncharacterized protein</fullName>
    </submittedName>
</protein>
<dbReference type="AlphaFoldDB" id="A0A9E7FPS2"/>
<feature type="compositionally biased region" description="Low complexity" evidence="1">
    <location>
        <begin position="241"/>
        <end position="250"/>
    </location>
</feature>
<evidence type="ECO:0000256" key="1">
    <source>
        <dbReference type="SAM" id="MobiDB-lite"/>
    </source>
</evidence>
<dbReference type="InterPro" id="IPR010341">
    <property type="entry name" value="DUF936_pln"/>
</dbReference>
<dbReference type="Pfam" id="PF06075">
    <property type="entry name" value="DUF936"/>
    <property type="match status" value="1"/>
</dbReference>
<keyword evidence="5" id="KW-1185">Reference proteome</keyword>
<sequence>MASLTPGVLLKLLQSMNTDARVAGEHRSAILQVVGIVPALSASTGDDLWPSHGFYLQLSDSINSTYVSLSEADADAVLSSRAQLGQLVHVDRLRFAHPVPRAVGLRPVPGARPHPFVGSPDPLVARSAPDHRGFIIQAASPAEAGPPLLPSASHRSNLPHLEEEKRTVFAAKENVVVGSGKNRSDAAGKPRRFSSPATSKLTARKNGPGSGNGTGEQLRDPSPAMKTTSRPSSPALGGRASSRPSSPVPSKCEVPSMVAAKQENRRVAREPAIIVPSRYRQPSPVGRKAGTSPMGRRGSMSPARRLSGGLKVASPATGDGGGKKKIGLVVAGISRASDSLVGSVKSIRKSWDDSSPSSVVASELKEKEGSKSKLDKESILRTQAAISTRLSDAEGVQANSAEASSNEKRRTSSKTESLSESGKNYVAPRITVHDRKWTDGSIPFNCVSDNLARLGKEALQRGSIASVAAAEALEEALVTESVVRSLSMFSELCSLSKTGNPVPTIDRFLSIYDDVLRCSTVAESLCANRNGGDGLKDATLTERSRLASLWVEAALATDLEVIHLLNNARLPKQKASEKQVDPPRTILSKRQSFGTPAKSHQSKVLPCSTSNTWTRGHGVSETADLGRALRHEMQIWFLRFVEAAIDGGFRLFGETTDNARENNRKDNSKVAAVLSQLKRINDWLDGVGRTAEGGETLREKIERLKRKIYGFVIAHVGSAFNTSISLTKV</sequence>
<dbReference type="OrthoDB" id="1918502at2759"/>
<evidence type="ECO:0000313" key="4">
    <source>
        <dbReference type="EMBL" id="URD97773.1"/>
    </source>
</evidence>
<organism evidence="4 5">
    <name type="scientific">Musa troglodytarum</name>
    <name type="common">fe'i banana</name>
    <dbReference type="NCBI Taxonomy" id="320322"/>
    <lineage>
        <taxon>Eukaryota</taxon>
        <taxon>Viridiplantae</taxon>
        <taxon>Streptophyta</taxon>
        <taxon>Embryophyta</taxon>
        <taxon>Tracheophyta</taxon>
        <taxon>Spermatophyta</taxon>
        <taxon>Magnoliopsida</taxon>
        <taxon>Liliopsida</taxon>
        <taxon>Zingiberales</taxon>
        <taxon>Musaceae</taxon>
        <taxon>Musa</taxon>
    </lineage>
</organism>
<dbReference type="PANTHER" id="PTHR31928:SF3">
    <property type="entry name" value="EXPRESSED PROTEIN"/>
    <property type="match status" value="1"/>
</dbReference>
<dbReference type="Pfam" id="PF21647">
    <property type="entry name" value="DUF6857"/>
    <property type="match status" value="1"/>
</dbReference>
<feature type="region of interest" description="Disordered" evidence="1">
    <location>
        <begin position="179"/>
        <end position="265"/>
    </location>
</feature>
<feature type="region of interest" description="Disordered" evidence="1">
    <location>
        <begin position="280"/>
        <end position="324"/>
    </location>
</feature>
<feature type="region of interest" description="Disordered" evidence="1">
    <location>
        <begin position="347"/>
        <end position="376"/>
    </location>
</feature>
<dbReference type="PANTHER" id="PTHR31928">
    <property type="entry name" value="EXPRESSED PROTEIN"/>
    <property type="match status" value="1"/>
</dbReference>
<reference evidence="4" key="1">
    <citation type="submission" date="2022-05" db="EMBL/GenBank/DDBJ databases">
        <title>The Musa troglodytarum L. genome provides insights into the mechanism of non-climacteric behaviour and enrichment of carotenoids.</title>
        <authorList>
            <person name="Wang J."/>
        </authorList>
    </citation>
    <scope>NUCLEOTIDE SEQUENCE</scope>
    <source>
        <tissue evidence="4">Leaf</tissue>
    </source>
</reference>
<evidence type="ECO:0000259" key="2">
    <source>
        <dbReference type="Pfam" id="PF06075"/>
    </source>
</evidence>
<feature type="region of interest" description="Disordered" evidence="1">
    <location>
        <begin position="392"/>
        <end position="420"/>
    </location>
</feature>
<evidence type="ECO:0000259" key="3">
    <source>
        <dbReference type="Pfam" id="PF21647"/>
    </source>
</evidence>
<feature type="domain" description="DUF936" evidence="2">
    <location>
        <begin position="4"/>
        <end position="125"/>
    </location>
</feature>
<dbReference type="InterPro" id="IPR048297">
    <property type="entry name" value="DUF936_dom_pln"/>
</dbReference>
<evidence type="ECO:0000313" key="5">
    <source>
        <dbReference type="Proteomes" id="UP001055439"/>
    </source>
</evidence>
<feature type="compositionally biased region" description="Basic and acidic residues" evidence="1">
    <location>
        <begin position="363"/>
        <end position="376"/>
    </location>
</feature>
<dbReference type="EMBL" id="CP097506">
    <property type="protein sequence ID" value="URD97773.1"/>
    <property type="molecule type" value="Genomic_DNA"/>
</dbReference>
<dbReference type="InterPro" id="IPR049172">
    <property type="entry name" value="DUF6857_pln"/>
</dbReference>
<accession>A0A9E7FPS2</accession>
<name>A0A9E7FPS2_9LILI</name>
<dbReference type="Proteomes" id="UP001055439">
    <property type="component" value="Chromosome 4"/>
</dbReference>
<feature type="domain" description="DUF6857" evidence="3">
    <location>
        <begin position="431"/>
        <end position="722"/>
    </location>
</feature>
<gene>
    <name evidence="4" type="ORF">MUK42_31650</name>
</gene>
<proteinExistence type="predicted"/>